<gene>
    <name evidence="3" type="ORF">TWF106_000279</name>
</gene>
<dbReference type="Gene3D" id="3.40.50.300">
    <property type="entry name" value="P-loop containing nucleotide triphosphate hydrolases"/>
    <property type="match status" value="1"/>
</dbReference>
<dbReference type="SUPFAM" id="SSF52540">
    <property type="entry name" value="P-loop containing nucleoside triphosphate hydrolases"/>
    <property type="match status" value="1"/>
</dbReference>
<sequence length="183" mass="20726">MRHATAATAYAKDLLCEIVPAKVQTEEKIADIPGILSSIENNVYEMQADVKLIQNKMRNTDIDRWLAAPNVSTNYNKALQQRHEGSGDWLIESKQFIEWKTSAMRNSFLWLHGIPGCGKTILSYTIIQALGGYSGKAEAEPACQPLIYFYFDFIDVGKQTLENILRFLILQLYHKYDGALAHL</sequence>
<dbReference type="EMBL" id="WIWS01000010">
    <property type="protein sequence ID" value="KAF3226538.1"/>
    <property type="molecule type" value="Genomic_DNA"/>
</dbReference>
<dbReference type="InterPro" id="IPR027417">
    <property type="entry name" value="P-loop_NTPase"/>
</dbReference>
<dbReference type="InterPro" id="IPR056884">
    <property type="entry name" value="NPHP3-like_N"/>
</dbReference>
<evidence type="ECO:0000259" key="2">
    <source>
        <dbReference type="Pfam" id="PF24883"/>
    </source>
</evidence>
<proteinExistence type="predicted"/>
<evidence type="ECO:0000313" key="3">
    <source>
        <dbReference type="EMBL" id="KAF3226538.1"/>
    </source>
</evidence>
<comment type="caution">
    <text evidence="3">The sequence shown here is derived from an EMBL/GenBank/DDBJ whole genome shotgun (WGS) entry which is preliminary data.</text>
</comment>
<keyword evidence="1" id="KW-0677">Repeat</keyword>
<evidence type="ECO:0000256" key="1">
    <source>
        <dbReference type="ARBA" id="ARBA00022737"/>
    </source>
</evidence>
<protein>
    <recommendedName>
        <fullName evidence="2">Nephrocystin 3-like N-terminal domain-containing protein</fullName>
    </recommendedName>
</protein>
<reference evidence="3 4" key="1">
    <citation type="submission" date="2019-06" db="EMBL/GenBank/DDBJ databases">
        <authorList>
            <person name="Palmer J.M."/>
        </authorList>
    </citation>
    <scope>NUCLEOTIDE SEQUENCE [LARGE SCALE GENOMIC DNA]</scope>
    <source>
        <strain evidence="3 4">TWF106</strain>
    </source>
</reference>
<dbReference type="PANTHER" id="PTHR10039">
    <property type="entry name" value="AMELOGENIN"/>
    <property type="match status" value="1"/>
</dbReference>
<evidence type="ECO:0000313" key="4">
    <source>
        <dbReference type="Proteomes" id="UP000472727"/>
    </source>
</evidence>
<name>A0A7C8QYU2_ORBOL</name>
<dbReference type="Pfam" id="PF24883">
    <property type="entry name" value="NPHP3_N"/>
    <property type="match status" value="1"/>
</dbReference>
<accession>A0A7C8QYU2</accession>
<dbReference type="PANTHER" id="PTHR10039:SF16">
    <property type="entry name" value="GPI INOSITOL-DEACYLASE"/>
    <property type="match status" value="1"/>
</dbReference>
<feature type="domain" description="Nephrocystin 3-like N-terminal" evidence="2">
    <location>
        <begin position="85"/>
        <end position="177"/>
    </location>
</feature>
<dbReference type="AlphaFoldDB" id="A0A7C8QYU2"/>
<dbReference type="Proteomes" id="UP000472727">
    <property type="component" value="Unassembled WGS sequence"/>
</dbReference>
<organism evidence="3 4">
    <name type="scientific">Orbilia oligospora</name>
    <name type="common">Nematode-trapping fungus</name>
    <name type="synonym">Arthrobotrys oligospora</name>
    <dbReference type="NCBI Taxonomy" id="2813651"/>
    <lineage>
        <taxon>Eukaryota</taxon>
        <taxon>Fungi</taxon>
        <taxon>Dikarya</taxon>
        <taxon>Ascomycota</taxon>
        <taxon>Pezizomycotina</taxon>
        <taxon>Orbiliomycetes</taxon>
        <taxon>Orbiliales</taxon>
        <taxon>Orbiliaceae</taxon>
        <taxon>Orbilia</taxon>
    </lineage>
</organism>